<evidence type="ECO:0000256" key="1">
    <source>
        <dbReference type="ARBA" id="ARBA00007406"/>
    </source>
</evidence>
<dbReference type="NCBIfam" id="TIGR01534">
    <property type="entry name" value="GAPDH-I"/>
    <property type="match status" value="1"/>
</dbReference>
<organism evidence="6 7">
    <name type="scientific">Siminovitchia sediminis</name>
    <dbReference type="NCBI Taxonomy" id="1274353"/>
    <lineage>
        <taxon>Bacteria</taxon>
        <taxon>Bacillati</taxon>
        <taxon>Bacillota</taxon>
        <taxon>Bacilli</taxon>
        <taxon>Bacillales</taxon>
        <taxon>Bacillaceae</taxon>
        <taxon>Siminovitchia</taxon>
    </lineage>
</organism>
<evidence type="ECO:0000313" key="6">
    <source>
        <dbReference type="EMBL" id="MFD1708583.1"/>
    </source>
</evidence>
<dbReference type="InterPro" id="IPR020830">
    <property type="entry name" value="GlycerAld_3-P_DH_AS"/>
</dbReference>
<dbReference type="CDD" id="cd05214">
    <property type="entry name" value="GAPDH_I_N"/>
    <property type="match status" value="1"/>
</dbReference>
<dbReference type="EMBL" id="JBHUEO010000113">
    <property type="protein sequence ID" value="MFD1708583.1"/>
    <property type="molecule type" value="Genomic_DNA"/>
</dbReference>
<dbReference type="SMART" id="SM00846">
    <property type="entry name" value="Gp_dh_N"/>
    <property type="match status" value="1"/>
</dbReference>
<dbReference type="InterPro" id="IPR020828">
    <property type="entry name" value="GlycerAld_3-P_DH_NAD(P)-bd"/>
</dbReference>
<dbReference type="SUPFAM" id="SSF55347">
    <property type="entry name" value="Glyceraldehyde-3-phosphate dehydrogenase-like, C-terminal domain"/>
    <property type="match status" value="1"/>
</dbReference>
<gene>
    <name evidence="6" type="primary">gap</name>
    <name evidence="6" type="ORF">ACFSCZ_18070</name>
</gene>
<dbReference type="PROSITE" id="PS00071">
    <property type="entry name" value="GAPDH"/>
    <property type="match status" value="1"/>
</dbReference>
<dbReference type="Gene3D" id="3.40.50.720">
    <property type="entry name" value="NAD(P)-binding Rossmann-like Domain"/>
    <property type="match status" value="1"/>
</dbReference>
<proteinExistence type="inferred from homology"/>
<dbReference type="PIRSF" id="PIRSF000149">
    <property type="entry name" value="GAP_DH"/>
    <property type="match status" value="1"/>
</dbReference>
<comment type="caution">
    <text evidence="6">The sequence shown here is derived from an EMBL/GenBank/DDBJ whole genome shotgun (WGS) entry which is preliminary data.</text>
</comment>
<sequence>MPVRVGINGFGRIGRNAFRSALRNPEIDIVAVNDLADADVLAHLLQFDSIHGTLQEKVTVEDEVIFAGGKKVRVFKEKDPAGIPWDKLGVEVVIESTGRFKKKNEAAKHLKAGAKKVIISAPAVDEDITVVIGVNEEKYQPDTDHIVSNASCTTNGLAPIAKVLNDKFGIRRGMLTTVHSYTTDQQLLDFPHKDYRRARAAAESIVPTTTGAAKAVSKVLPELSGKLNGMAIRVPVPNVSVIDLVAELEKHVTADEVNEALRAAAEGELKGILGYCEKPLVSRDYIGNPHSSTIDALSTMVLEDQMIKVLAWYDNESGYARRLMDLAVYIKKRGL</sequence>
<protein>
    <recommendedName>
        <fullName evidence="4">Glyceraldehyde-3-phosphate dehydrogenase</fullName>
        <ecNumber evidence="4">1.2.1.-</ecNumber>
    </recommendedName>
</protein>
<dbReference type="InterPro" id="IPR036291">
    <property type="entry name" value="NAD(P)-bd_dom_sf"/>
</dbReference>
<dbReference type="Gene3D" id="3.30.360.10">
    <property type="entry name" value="Dihydrodipicolinate Reductase, domain 2"/>
    <property type="match status" value="1"/>
</dbReference>
<dbReference type="EC" id="1.2.1.-" evidence="4"/>
<feature type="domain" description="Glyceraldehyde 3-phosphate dehydrogenase NAD(P) binding" evidence="5">
    <location>
        <begin position="3"/>
        <end position="152"/>
    </location>
</feature>
<evidence type="ECO:0000313" key="7">
    <source>
        <dbReference type="Proteomes" id="UP001597301"/>
    </source>
</evidence>
<dbReference type="SUPFAM" id="SSF51735">
    <property type="entry name" value="NAD(P)-binding Rossmann-fold domains"/>
    <property type="match status" value="1"/>
</dbReference>
<evidence type="ECO:0000256" key="2">
    <source>
        <dbReference type="ARBA" id="ARBA00023002"/>
    </source>
</evidence>
<evidence type="ECO:0000256" key="4">
    <source>
        <dbReference type="RuleBase" id="RU361160"/>
    </source>
</evidence>
<reference evidence="7" key="1">
    <citation type="journal article" date="2019" name="Int. J. Syst. Evol. Microbiol.">
        <title>The Global Catalogue of Microorganisms (GCM) 10K type strain sequencing project: providing services to taxonomists for standard genome sequencing and annotation.</title>
        <authorList>
            <consortium name="The Broad Institute Genomics Platform"/>
            <consortium name="The Broad Institute Genome Sequencing Center for Infectious Disease"/>
            <person name="Wu L."/>
            <person name="Ma J."/>
        </authorList>
    </citation>
    <scope>NUCLEOTIDE SEQUENCE [LARGE SCALE GENOMIC DNA]</scope>
    <source>
        <strain evidence="7">CGMCC 1.12295</strain>
    </source>
</reference>
<dbReference type="InterPro" id="IPR020829">
    <property type="entry name" value="GlycerAld_3-P_DH_cat"/>
</dbReference>
<dbReference type="Pfam" id="PF02800">
    <property type="entry name" value="Gp_dh_C"/>
    <property type="match status" value="1"/>
</dbReference>
<dbReference type="RefSeq" id="WP_380775990.1">
    <property type="nucleotide sequence ID" value="NZ_JBHUEO010000113.1"/>
</dbReference>
<dbReference type="PANTHER" id="PTHR43148">
    <property type="entry name" value="GLYCERALDEHYDE-3-PHOSPHATE DEHYDROGENASE 2"/>
    <property type="match status" value="1"/>
</dbReference>
<comment type="similarity">
    <text evidence="1 3">Belongs to the glyceraldehyde-3-phosphate dehydrogenase family.</text>
</comment>
<accession>A0ABW4KQN7</accession>
<evidence type="ECO:0000256" key="3">
    <source>
        <dbReference type="RuleBase" id="RU000397"/>
    </source>
</evidence>
<dbReference type="InterPro" id="IPR006424">
    <property type="entry name" value="Glyceraldehyde-3-P_DH_1"/>
</dbReference>
<dbReference type="Proteomes" id="UP001597301">
    <property type="component" value="Unassembled WGS sequence"/>
</dbReference>
<dbReference type="InterPro" id="IPR020831">
    <property type="entry name" value="GlycerAld/Erythrose_P_DH"/>
</dbReference>
<evidence type="ECO:0000259" key="5">
    <source>
        <dbReference type="SMART" id="SM00846"/>
    </source>
</evidence>
<keyword evidence="7" id="KW-1185">Reference proteome</keyword>
<dbReference type="PRINTS" id="PR00078">
    <property type="entry name" value="G3PDHDRGNASE"/>
</dbReference>
<keyword evidence="2 4" id="KW-0560">Oxidoreductase</keyword>
<dbReference type="CDD" id="cd18126">
    <property type="entry name" value="GAPDH_I_C"/>
    <property type="match status" value="1"/>
</dbReference>
<name>A0ABW4KQN7_9BACI</name>
<dbReference type="Pfam" id="PF00044">
    <property type="entry name" value="Gp_dh_N"/>
    <property type="match status" value="1"/>
</dbReference>